<protein>
    <submittedName>
        <fullName evidence="2">GTPase Der</fullName>
    </submittedName>
</protein>
<dbReference type="InterPro" id="IPR027417">
    <property type="entry name" value="P-loop_NTPase"/>
</dbReference>
<evidence type="ECO:0000313" key="3">
    <source>
        <dbReference type="Proteomes" id="UP001431209"/>
    </source>
</evidence>
<name>A0AAW2YUU2_9EUKA</name>
<gene>
    <name evidence="2" type="ORF">AKO1_011187</name>
</gene>
<keyword evidence="3" id="KW-1185">Reference proteome</keyword>
<accession>A0AAW2YUU2</accession>
<reference evidence="2 3" key="1">
    <citation type="submission" date="2024-03" db="EMBL/GenBank/DDBJ databases">
        <title>The Acrasis kona genome and developmental transcriptomes reveal deep origins of eukaryotic multicellular pathways.</title>
        <authorList>
            <person name="Sheikh S."/>
            <person name="Fu C.-J."/>
            <person name="Brown M.W."/>
            <person name="Baldauf S.L."/>
        </authorList>
    </citation>
    <scope>NUCLEOTIDE SEQUENCE [LARGE SCALE GENOMIC DNA]</scope>
    <source>
        <strain evidence="2 3">ATCC MYA-3509</strain>
    </source>
</reference>
<proteinExistence type="predicted"/>
<sequence length="1244" mass="143562">MFGKKVTELKKDSDSPLFKDLETLFKYDVDSAYQTPQKTKKLTLSNLMKLDEFKTSGYQEDPLKKLPKSGFKLLQKEGQDIFTVLASQILGDHSRAKDVEAHLNFWKKKLKRNKKLTIGAILQGVNDFYCRNIYILNSKGDWSSVECGFTSLQPVYLFQHNNLYWELESQENTPQDNPPLETAIKSETVLLEKEEINKLADAAIKLANDVTKNKTGRDADAINQLINHLDSIRSEMRSDYKLNVALVGVQNFGKTTIINKLVGSEVHQSCSTIGKAGTNFICIVKHHELATVKITKVLCDAEEANMRKEALIDLNQDCEEEEEEDVIERRTVVQDFDVPKEEVKRTFGFSEDKLQNAMSRSLLSRKCIDIIMICPERGIVKPNHIYTLSKFGVFDDYNKISTLCVTGNNRDHGEVDHVGQLISLTSSLLSKFDKQLADEYIPYSKIEQFAPNFSKKDIYNSMNDSLESFGVQDVVLSIDNYVFKQFIDNLDTMTFEFEESFNPTTNQRKLTMHNEVRDQFKLLLSNRRKVIERVHLLNVVRSCISLVCQALASLGRYILQSSELSKNDSTKVVKTHKDNIEMRNKLLTDFVEKSKSDLQHILEYYKGRLATTLSRKKIIKDTEIIIDDFENEVKSRIDMYKEENEVELEKKLIEYSKQINNELFNSVIFSSQDQDSSSQLREDICLEQSEEELVRNKIAEIISHLKEFKIDCSIIKKLKEIKKNPKTINDLKTDLPAALDALSSARLFKTRAVKVQRNSSNDINTYFVKMQDCINSAVSYWENLPPYLKKIEGEYESNKSNKKKGKDLKEKLKTIMLNNTRSSLDATKSVTGTYPKIKRSDVAVKKEILQDATLSIIKPSTIKLTRSREVDENYIALSINKQAREVYILCSDGKETSIKENIAEILRNSLVEKCTLVPILTSLLDENTNSIYNIALDNAGFKGIVFLFVLESEYEDIKQKFKNELKNETFKLQLVVVKGTQADKKAVQIQQIRKLMSLFTEYFQISYFTLIDHQIKPYAIMEWADDKIVYQQSTLGRMLSHGMEVMRHELSSDHDSIYSALNALEDDDDDNDYHEIIYNITKEVKGFRKTLKEYTKDKKRVANDLGSYFGLFPEKYREQMKQKFSSVCQKTALVGFLNQNKRRDEWKKYQFSHCPSDMIYHVAIYNLLAVSGIHIMDDDSFFQGTANAHSTDNLFLRMIKSQKREMFIDYRFSYLPYSEQKPTTKKRKSNGTEDKKPTKIQKTK</sequence>
<feature type="region of interest" description="Disordered" evidence="1">
    <location>
        <begin position="1220"/>
        <end position="1244"/>
    </location>
</feature>
<dbReference type="AlphaFoldDB" id="A0AAW2YUU2"/>
<dbReference type="Proteomes" id="UP001431209">
    <property type="component" value="Unassembled WGS sequence"/>
</dbReference>
<evidence type="ECO:0000256" key="1">
    <source>
        <dbReference type="SAM" id="MobiDB-lite"/>
    </source>
</evidence>
<dbReference type="SUPFAM" id="SSF52540">
    <property type="entry name" value="P-loop containing nucleoside triphosphate hydrolases"/>
    <property type="match status" value="1"/>
</dbReference>
<comment type="caution">
    <text evidence="2">The sequence shown here is derived from an EMBL/GenBank/DDBJ whole genome shotgun (WGS) entry which is preliminary data.</text>
</comment>
<organism evidence="2 3">
    <name type="scientific">Acrasis kona</name>
    <dbReference type="NCBI Taxonomy" id="1008807"/>
    <lineage>
        <taxon>Eukaryota</taxon>
        <taxon>Discoba</taxon>
        <taxon>Heterolobosea</taxon>
        <taxon>Tetramitia</taxon>
        <taxon>Eutetramitia</taxon>
        <taxon>Acrasidae</taxon>
        <taxon>Acrasis</taxon>
    </lineage>
</organism>
<dbReference type="EMBL" id="JAOPGA020000702">
    <property type="protein sequence ID" value="KAL0480910.1"/>
    <property type="molecule type" value="Genomic_DNA"/>
</dbReference>
<dbReference type="Gene3D" id="3.40.50.300">
    <property type="entry name" value="P-loop containing nucleotide triphosphate hydrolases"/>
    <property type="match status" value="1"/>
</dbReference>
<evidence type="ECO:0000313" key="2">
    <source>
        <dbReference type="EMBL" id="KAL0480910.1"/>
    </source>
</evidence>